<dbReference type="Proteomes" id="UP000298246">
    <property type="component" value="Unassembled WGS sequence"/>
</dbReference>
<feature type="region of interest" description="Disordered" evidence="1">
    <location>
        <begin position="1"/>
        <end position="29"/>
    </location>
</feature>
<name>A0A4Y8QAE4_9BACL</name>
<protein>
    <recommendedName>
        <fullName evidence="2">Actin-fragmin kinase catalytic domain-containing protein</fullName>
    </recommendedName>
</protein>
<keyword evidence="4" id="KW-1185">Reference proteome</keyword>
<evidence type="ECO:0000256" key="1">
    <source>
        <dbReference type="SAM" id="MobiDB-lite"/>
    </source>
</evidence>
<evidence type="ECO:0000313" key="4">
    <source>
        <dbReference type="Proteomes" id="UP000298246"/>
    </source>
</evidence>
<feature type="domain" description="Actin-fragmin kinase catalytic" evidence="2">
    <location>
        <begin position="78"/>
        <end position="238"/>
    </location>
</feature>
<dbReference type="SUPFAM" id="SSF56112">
    <property type="entry name" value="Protein kinase-like (PK-like)"/>
    <property type="match status" value="1"/>
</dbReference>
<dbReference type="Gene3D" id="1.10.1070.11">
    <property type="entry name" value="Phosphatidylinositol 3-/4-kinase, catalytic domain"/>
    <property type="match status" value="1"/>
</dbReference>
<proteinExistence type="predicted"/>
<dbReference type="RefSeq" id="WP_134749180.1">
    <property type="nucleotide sequence ID" value="NZ_MYFO02000004.1"/>
</dbReference>
<gene>
    <name evidence="3" type="ORF">B5M42_02045</name>
</gene>
<dbReference type="Pfam" id="PF09192">
    <property type="entry name" value="Act-Frag_cataly"/>
    <property type="match status" value="1"/>
</dbReference>
<dbReference type="Gene3D" id="3.30.1010.10">
    <property type="entry name" value="Phosphatidylinositol 3-kinase Catalytic Subunit, Chain A, domain 4"/>
    <property type="match status" value="1"/>
</dbReference>
<evidence type="ECO:0000259" key="2">
    <source>
        <dbReference type="Pfam" id="PF09192"/>
    </source>
</evidence>
<dbReference type="EMBL" id="MYFO01000002">
    <property type="protein sequence ID" value="TFE91249.1"/>
    <property type="molecule type" value="Genomic_DNA"/>
</dbReference>
<dbReference type="AlphaFoldDB" id="A0A4Y8QAE4"/>
<dbReference type="InterPro" id="IPR036940">
    <property type="entry name" value="PI3/4_kinase_cat_sf"/>
</dbReference>
<evidence type="ECO:0000313" key="3">
    <source>
        <dbReference type="EMBL" id="TFE91249.1"/>
    </source>
</evidence>
<sequence length="360" mass="39325">MTLHQQHAAPAKTMQPPVADLQQQESSREAPHGTLANMMHLQRTIGNQAVAQMVRRTSAAAVSSAPAAVIQRALTLDNADFSGVTSIKKLGGNAEGAFLVDDGSGKVVVKISDSAESTVMAYNLAKDFGIRIPSARYLELKTESGQMLIEQAGKHNKELESKLEGAKAITMWEFIKGDTIDHFKNKSVDDKEVQQFRQNPENFIKLGKMLVFDAAILNEDRFKIAFDQPMNPGNLMVAGNQPVGLDQDFAHIDGDSTPQNNLEDYGDIVVGKLQPLLANPDALAVQLVSKMVKEGYALFADQQDPIAAGIKQGVVILRNLADTKNLRLEKLIEWSKTFTPDSKLDPDTVRGYWNGLLGSE</sequence>
<dbReference type="InterPro" id="IPR011009">
    <property type="entry name" value="Kinase-like_dom_sf"/>
</dbReference>
<organism evidence="3 4">
    <name type="scientific">Paenibacillus athensensis</name>
    <dbReference type="NCBI Taxonomy" id="1967502"/>
    <lineage>
        <taxon>Bacteria</taxon>
        <taxon>Bacillati</taxon>
        <taxon>Bacillota</taxon>
        <taxon>Bacilli</taxon>
        <taxon>Bacillales</taxon>
        <taxon>Paenibacillaceae</taxon>
        <taxon>Paenibacillus</taxon>
    </lineage>
</organism>
<reference evidence="3 4" key="1">
    <citation type="submission" date="2017-03" db="EMBL/GenBank/DDBJ databases">
        <title>Isolation of Levoglucosan Utilizing Bacteria.</title>
        <authorList>
            <person name="Arya A.S."/>
        </authorList>
    </citation>
    <scope>NUCLEOTIDE SEQUENCE [LARGE SCALE GENOMIC DNA]</scope>
    <source>
        <strain evidence="3 4">MEC069</strain>
    </source>
</reference>
<dbReference type="InterPro" id="IPR015275">
    <property type="entry name" value="Actin-fragmin_kin_cat_dom"/>
</dbReference>
<accession>A0A4Y8QAE4</accession>
<comment type="caution">
    <text evidence="3">The sequence shown here is derived from an EMBL/GenBank/DDBJ whole genome shotgun (WGS) entry which is preliminary data.</text>
</comment>